<dbReference type="EMBL" id="AP018248">
    <property type="protein sequence ID" value="BAZ02120.1"/>
    <property type="molecule type" value="Genomic_DNA"/>
</dbReference>
<dbReference type="Proteomes" id="UP000218785">
    <property type="component" value="Chromosome"/>
</dbReference>
<sequence>MMTQITFKVEAFWDSDAQVWVATSDDVSGLVTEASTIEVLTQKLREIIPELIILNKIVPQDYVGSITFELTSHRQELIEVAS</sequence>
<evidence type="ECO:0000313" key="2">
    <source>
        <dbReference type="EMBL" id="BAZ02120.1"/>
    </source>
</evidence>
<protein>
    <recommendedName>
        <fullName evidence="1">DUF1902 domain-containing protein</fullName>
    </recommendedName>
</protein>
<dbReference type="InterPro" id="IPR015066">
    <property type="entry name" value="DUF1902"/>
</dbReference>
<dbReference type="Pfam" id="PF08972">
    <property type="entry name" value="DUF1902"/>
    <property type="match status" value="1"/>
</dbReference>
<gene>
    <name evidence="2" type="ORF">NIES37_61280</name>
</gene>
<dbReference type="InterPro" id="IPR035069">
    <property type="entry name" value="TTHA1013/TTHA0281-like"/>
</dbReference>
<evidence type="ECO:0000259" key="1">
    <source>
        <dbReference type="Pfam" id="PF08972"/>
    </source>
</evidence>
<proteinExistence type="predicted"/>
<organism evidence="2 3">
    <name type="scientific">Tolypothrix tenuis PCC 7101</name>
    <dbReference type="NCBI Taxonomy" id="231146"/>
    <lineage>
        <taxon>Bacteria</taxon>
        <taxon>Bacillati</taxon>
        <taxon>Cyanobacteriota</taxon>
        <taxon>Cyanophyceae</taxon>
        <taxon>Nostocales</taxon>
        <taxon>Tolypothrichaceae</taxon>
        <taxon>Tolypothrix</taxon>
    </lineage>
</organism>
<dbReference type="SUPFAM" id="SSF143100">
    <property type="entry name" value="TTHA1013/TTHA0281-like"/>
    <property type="match status" value="1"/>
</dbReference>
<name>A0A1Z4N8V2_9CYAN</name>
<reference evidence="2 3" key="1">
    <citation type="submission" date="2017-06" db="EMBL/GenBank/DDBJ databases">
        <title>Genome sequencing of cyanobaciteial culture collection at National Institute for Environmental Studies (NIES).</title>
        <authorList>
            <person name="Hirose Y."/>
            <person name="Shimura Y."/>
            <person name="Fujisawa T."/>
            <person name="Nakamura Y."/>
            <person name="Kawachi M."/>
        </authorList>
    </citation>
    <scope>NUCLEOTIDE SEQUENCE [LARGE SCALE GENOMIC DNA]</scope>
    <source>
        <strain evidence="2 3">NIES-37</strain>
    </source>
</reference>
<keyword evidence="3" id="KW-1185">Reference proteome</keyword>
<dbReference type="AlphaFoldDB" id="A0A1Z4N8V2"/>
<accession>A0A1Z4N8V2</accession>
<evidence type="ECO:0000313" key="3">
    <source>
        <dbReference type="Proteomes" id="UP000218785"/>
    </source>
</evidence>
<dbReference type="KEGG" id="ttq:NIES37_61280"/>
<dbReference type="Gene3D" id="3.30.2390.10">
    <property type="entry name" value="TTHA1013-like"/>
    <property type="match status" value="1"/>
</dbReference>
<feature type="domain" description="DUF1902" evidence="1">
    <location>
        <begin position="6"/>
        <end position="73"/>
    </location>
</feature>